<feature type="coiled-coil region" evidence="1">
    <location>
        <begin position="93"/>
        <end position="120"/>
    </location>
</feature>
<sequence length="134" mass="14950">MTAITAHGLEPLHAPTYQGLFDVFTHLWTRCDEASARAGRNAKNCTWPAEARREFDILCTITEARSIHGRMQHLLAEAAEAFTDERNRLRVSLGQAVAENVQLRRELAECQQQLDRHRQHAGEIGAGHAGEVPA</sequence>
<dbReference type="Proteomes" id="UP000005234">
    <property type="component" value="Chromosome"/>
</dbReference>
<dbReference type="EMBL" id="CP003350">
    <property type="protein sequence ID" value="AFC87389.1"/>
    <property type="molecule type" value="Genomic_DNA"/>
</dbReference>
<evidence type="ECO:0000313" key="3">
    <source>
        <dbReference type="Proteomes" id="UP000005234"/>
    </source>
</evidence>
<name>H8L3M0_FRAAD</name>
<evidence type="ECO:0000256" key="1">
    <source>
        <dbReference type="SAM" id="Coils"/>
    </source>
</evidence>
<dbReference type="STRING" id="767434.Fraau_3061"/>
<dbReference type="KEGG" id="fau:Fraau_3061"/>
<reference evidence="2" key="1">
    <citation type="submission" date="2012-02" db="EMBL/GenBank/DDBJ databases">
        <title>The complete genome of Frateuria aurantia DSM 6220.</title>
        <authorList>
            <consortium name="US DOE Joint Genome Institute (JGI-PGF)"/>
            <person name="Lucas S."/>
            <person name="Copeland A."/>
            <person name="Lapidus A."/>
            <person name="Glavina del Rio T."/>
            <person name="Dalin E."/>
            <person name="Tice H."/>
            <person name="Bruce D."/>
            <person name="Goodwin L."/>
            <person name="Pitluck S."/>
            <person name="Peters L."/>
            <person name="Ovchinnikova G."/>
            <person name="Teshima H."/>
            <person name="Kyrpides N."/>
            <person name="Mavromatis K."/>
            <person name="Ivanova N."/>
            <person name="Brettin T."/>
            <person name="Detter J.C."/>
            <person name="Han C."/>
            <person name="Larimer F."/>
            <person name="Land M."/>
            <person name="Hauser L."/>
            <person name="Markowitz V."/>
            <person name="Cheng J.-F."/>
            <person name="Hugenholtz P."/>
            <person name="Woyke T."/>
            <person name="Wu D."/>
            <person name="Brambilla E."/>
            <person name="Klenk H.-P."/>
            <person name="Eisen J.A."/>
        </authorList>
    </citation>
    <scope>NUCLEOTIDE SEQUENCE</scope>
    <source>
        <strain evidence="2">DSM 6220</strain>
    </source>
</reference>
<dbReference type="AlphaFoldDB" id="H8L3M0"/>
<accession>H8L3M0</accession>
<organism evidence="2 3">
    <name type="scientific">Frateuria aurantia (strain ATCC 33424 / DSM 6220 / KCTC 2777 / LMG 1558 / NBRC 3245 / NCIMB 13370)</name>
    <name type="common">Acetobacter aurantius</name>
    <dbReference type="NCBI Taxonomy" id="767434"/>
    <lineage>
        <taxon>Bacteria</taxon>
        <taxon>Pseudomonadati</taxon>
        <taxon>Pseudomonadota</taxon>
        <taxon>Gammaproteobacteria</taxon>
        <taxon>Lysobacterales</taxon>
        <taxon>Rhodanobacteraceae</taxon>
        <taxon>Frateuria</taxon>
    </lineage>
</organism>
<keyword evidence="1" id="KW-0175">Coiled coil</keyword>
<protein>
    <submittedName>
        <fullName evidence="2">Uncharacterized protein</fullName>
    </submittedName>
</protein>
<evidence type="ECO:0000313" key="2">
    <source>
        <dbReference type="EMBL" id="AFC87389.1"/>
    </source>
</evidence>
<dbReference type="HOGENOM" id="CLU_1893119_0_0_6"/>
<gene>
    <name evidence="2" type="ordered locus">Fraau_3061</name>
</gene>
<proteinExistence type="predicted"/>
<keyword evidence="3" id="KW-1185">Reference proteome</keyword>
<dbReference type="RefSeq" id="WP_014404392.1">
    <property type="nucleotide sequence ID" value="NC_017033.1"/>
</dbReference>